<evidence type="ECO:0000256" key="2">
    <source>
        <dbReference type="SAM" id="Phobius"/>
    </source>
</evidence>
<evidence type="ECO:0000256" key="1">
    <source>
        <dbReference type="ARBA" id="ARBA00005721"/>
    </source>
</evidence>
<dbReference type="InterPro" id="IPR005531">
    <property type="entry name" value="Asp23"/>
</dbReference>
<dbReference type="InterPro" id="IPR046253">
    <property type="entry name" value="DUF6286"/>
</dbReference>
<dbReference type="Pfam" id="PF19803">
    <property type="entry name" value="DUF6286"/>
    <property type="match status" value="1"/>
</dbReference>
<feature type="domain" description="DUF6286" evidence="3">
    <location>
        <begin position="220"/>
        <end position="321"/>
    </location>
</feature>
<organism evidence="4 5">
    <name type="scientific">Rhodococcus olei</name>
    <dbReference type="NCBI Taxonomy" id="2161675"/>
    <lineage>
        <taxon>Bacteria</taxon>
        <taxon>Bacillati</taxon>
        <taxon>Actinomycetota</taxon>
        <taxon>Actinomycetes</taxon>
        <taxon>Mycobacteriales</taxon>
        <taxon>Nocardiaceae</taxon>
        <taxon>Rhodococcus</taxon>
    </lineage>
</organism>
<dbReference type="Proteomes" id="UP001501183">
    <property type="component" value="Unassembled WGS sequence"/>
</dbReference>
<dbReference type="Pfam" id="PF03780">
    <property type="entry name" value="Asp23"/>
    <property type="match status" value="1"/>
</dbReference>
<feature type="transmembrane region" description="Helical" evidence="2">
    <location>
        <begin position="210"/>
        <end position="231"/>
    </location>
</feature>
<reference evidence="5" key="1">
    <citation type="journal article" date="2019" name="Int. J. Syst. Evol. Microbiol.">
        <title>The Global Catalogue of Microorganisms (GCM) 10K type strain sequencing project: providing services to taxonomists for standard genome sequencing and annotation.</title>
        <authorList>
            <consortium name="The Broad Institute Genomics Platform"/>
            <consortium name="The Broad Institute Genome Sequencing Center for Infectious Disease"/>
            <person name="Wu L."/>
            <person name="Ma J."/>
        </authorList>
    </citation>
    <scope>NUCLEOTIDE SEQUENCE [LARGE SCALE GENOMIC DNA]</scope>
    <source>
        <strain evidence="5">JCM 32206</strain>
    </source>
</reference>
<dbReference type="EMBL" id="BAABFB010000066">
    <property type="protein sequence ID" value="GAA4486169.1"/>
    <property type="molecule type" value="Genomic_DNA"/>
</dbReference>
<feature type="transmembrane region" description="Helical" evidence="2">
    <location>
        <begin position="159"/>
        <end position="178"/>
    </location>
</feature>
<sequence>MADLAPSPTPGTEHSELDLERGARGRLVVKDRAISRIAVAAALSVPGVVRQSSGLLKLPGRDLPRAEVTTGADSVAVALYLAVTWPCPVAMLSREVHVTVAERIETLTGMPLEGLHIVVAAAVPRSGDGDAEVDARQLTAECPDGVAPPAARPPLARPAAALVAVIVAIALICVAAVAGREFLIAKGMIAPAAWVRNSVWWLAGLHWQTWMAAAAVAAAAAGIVLVCLALLPRTRTHLPVGGDGTPVVWLRPVDVARMCSARAGTVAGVGAVHTTVDRRRATVHVTPNGEIPADDLDGYVRDAVAPALDTLASPRTLRVRIGRLRS</sequence>
<evidence type="ECO:0000259" key="3">
    <source>
        <dbReference type="Pfam" id="PF19803"/>
    </source>
</evidence>
<name>A0ABP8PGE7_9NOCA</name>
<keyword evidence="2" id="KW-1133">Transmembrane helix</keyword>
<evidence type="ECO:0000313" key="4">
    <source>
        <dbReference type="EMBL" id="GAA4486169.1"/>
    </source>
</evidence>
<accession>A0ABP8PGE7</accession>
<evidence type="ECO:0000313" key="5">
    <source>
        <dbReference type="Proteomes" id="UP001501183"/>
    </source>
</evidence>
<proteinExistence type="inferred from homology"/>
<keyword evidence="2" id="KW-0812">Transmembrane</keyword>
<keyword evidence="2" id="KW-0472">Membrane</keyword>
<comment type="caution">
    <text evidence="4">The sequence shown here is derived from an EMBL/GenBank/DDBJ whole genome shotgun (WGS) entry which is preliminary data.</text>
</comment>
<keyword evidence="5" id="KW-1185">Reference proteome</keyword>
<protein>
    <recommendedName>
        <fullName evidence="3">DUF6286 domain-containing protein</fullName>
    </recommendedName>
</protein>
<comment type="similarity">
    <text evidence="1">Belongs to the asp23 family.</text>
</comment>
<dbReference type="RefSeq" id="WP_345349746.1">
    <property type="nucleotide sequence ID" value="NZ_BAABFB010000066.1"/>
</dbReference>
<gene>
    <name evidence="4" type="ORF">GCM10023094_42080</name>
</gene>